<dbReference type="Proteomes" id="UP000543554">
    <property type="component" value="Unassembled WGS sequence"/>
</dbReference>
<evidence type="ECO:0000313" key="3">
    <source>
        <dbReference type="Proteomes" id="UP000543554"/>
    </source>
</evidence>
<protein>
    <recommendedName>
        <fullName evidence="1">Tudor domain-containing protein</fullName>
    </recommendedName>
</protein>
<dbReference type="CDD" id="cd04508">
    <property type="entry name" value="Tudor_SF"/>
    <property type="match status" value="2"/>
</dbReference>
<proteinExistence type="predicted"/>
<name>A0AA40VF40_9HYPH</name>
<evidence type="ECO:0000313" key="2">
    <source>
        <dbReference type="EMBL" id="MBA8916037.1"/>
    </source>
</evidence>
<dbReference type="EMBL" id="JACJIB010000013">
    <property type="protein sequence ID" value="MBA8916037.1"/>
    <property type="molecule type" value="Genomic_DNA"/>
</dbReference>
<sequence length="265" mass="29515">MGSLGTCRRGIVAPLIRLSGAAVFAGCGITSALVQPVQAQTVADKRFVVTNHTPGAIIDFRVLAPGRRWSENWLKIPIPGRGGRNLAFNADRPSNCMMTARVIIDFGSRGMSNERVIEEPVNFCGLAVINVLNDRLRLESDTGAPQYVPRVPNRQAEFEPVSEPYRPGDWVLGRWRNGEHWYPGIVESAARATVTIRYDDGDRETAHVSRVRSYTWSVGTRIECNWKGSGTWHSGRITSLNGDMLNIDYDDGDRERTRTGKCRSR</sequence>
<feature type="domain" description="Tudor" evidence="1">
    <location>
        <begin position="163"/>
        <end position="219"/>
    </location>
</feature>
<evidence type="ECO:0000259" key="1">
    <source>
        <dbReference type="SMART" id="SM00333"/>
    </source>
</evidence>
<dbReference type="InterPro" id="IPR002999">
    <property type="entry name" value="Tudor"/>
</dbReference>
<gene>
    <name evidence="2" type="ORF">HNR51_005156</name>
</gene>
<reference evidence="2 3" key="1">
    <citation type="submission" date="2020-08" db="EMBL/GenBank/DDBJ databases">
        <title>Genomic Encyclopedia of Type Strains, Phase IV (KMG-IV): sequencing the most valuable type-strain genomes for metagenomic binning, comparative biology and taxonomic classification.</title>
        <authorList>
            <person name="Goeker M."/>
        </authorList>
    </citation>
    <scope>NUCLEOTIDE SEQUENCE [LARGE SCALE GENOMIC DNA]</scope>
    <source>
        <strain evidence="2 3">DSM 11490</strain>
    </source>
</reference>
<accession>A0AA40VF40</accession>
<dbReference type="SMART" id="SM00333">
    <property type="entry name" value="TUDOR"/>
    <property type="match status" value="1"/>
</dbReference>
<keyword evidence="3" id="KW-1185">Reference proteome</keyword>
<dbReference type="AlphaFoldDB" id="A0AA40VF40"/>
<dbReference type="Gene3D" id="2.30.30.140">
    <property type="match status" value="2"/>
</dbReference>
<comment type="caution">
    <text evidence="2">The sequence shown here is derived from an EMBL/GenBank/DDBJ whole genome shotgun (WGS) entry which is preliminary data.</text>
</comment>
<organism evidence="2 3">
    <name type="scientific">Methylorubrum thiocyanatum</name>
    <dbReference type="NCBI Taxonomy" id="47958"/>
    <lineage>
        <taxon>Bacteria</taxon>
        <taxon>Pseudomonadati</taxon>
        <taxon>Pseudomonadota</taxon>
        <taxon>Alphaproteobacteria</taxon>
        <taxon>Hyphomicrobiales</taxon>
        <taxon>Methylobacteriaceae</taxon>
        <taxon>Methylorubrum</taxon>
    </lineage>
</organism>